<protein>
    <recommendedName>
        <fullName evidence="4">L1 transposable element RRM domain-containing protein</fullName>
    </recommendedName>
</protein>
<dbReference type="EMBL" id="JANPWB010000014">
    <property type="protein sequence ID" value="KAJ1099891.1"/>
    <property type="molecule type" value="Genomic_DNA"/>
</dbReference>
<feature type="region of interest" description="Disordered" evidence="1">
    <location>
        <begin position="245"/>
        <end position="280"/>
    </location>
</feature>
<dbReference type="Proteomes" id="UP001066276">
    <property type="component" value="Chromosome 10"/>
</dbReference>
<organism evidence="2 3">
    <name type="scientific">Pleurodeles waltl</name>
    <name type="common">Iberian ribbed newt</name>
    <dbReference type="NCBI Taxonomy" id="8319"/>
    <lineage>
        <taxon>Eukaryota</taxon>
        <taxon>Metazoa</taxon>
        <taxon>Chordata</taxon>
        <taxon>Craniata</taxon>
        <taxon>Vertebrata</taxon>
        <taxon>Euteleostomi</taxon>
        <taxon>Amphibia</taxon>
        <taxon>Batrachia</taxon>
        <taxon>Caudata</taxon>
        <taxon>Salamandroidea</taxon>
        <taxon>Salamandridae</taxon>
        <taxon>Pleurodelinae</taxon>
        <taxon>Pleurodeles</taxon>
    </lineage>
</organism>
<accession>A0AAV7M7Y5</accession>
<proteinExistence type="predicted"/>
<keyword evidence="3" id="KW-1185">Reference proteome</keyword>
<dbReference type="AlphaFoldDB" id="A0AAV7M7Y5"/>
<gene>
    <name evidence="2" type="ORF">NDU88_004984</name>
</gene>
<evidence type="ECO:0000256" key="1">
    <source>
        <dbReference type="SAM" id="MobiDB-lite"/>
    </source>
</evidence>
<evidence type="ECO:0000313" key="2">
    <source>
        <dbReference type="EMBL" id="KAJ1099891.1"/>
    </source>
</evidence>
<reference evidence="2" key="1">
    <citation type="journal article" date="2022" name="bioRxiv">
        <title>Sequencing and chromosome-scale assembly of the giantPleurodeles waltlgenome.</title>
        <authorList>
            <person name="Brown T."/>
            <person name="Elewa A."/>
            <person name="Iarovenko S."/>
            <person name="Subramanian E."/>
            <person name="Araus A.J."/>
            <person name="Petzold A."/>
            <person name="Susuki M."/>
            <person name="Suzuki K.-i.T."/>
            <person name="Hayashi T."/>
            <person name="Toyoda A."/>
            <person name="Oliveira C."/>
            <person name="Osipova E."/>
            <person name="Leigh N.D."/>
            <person name="Simon A."/>
            <person name="Yun M.H."/>
        </authorList>
    </citation>
    <scope>NUCLEOTIDE SEQUENCE</scope>
    <source>
        <strain evidence="2">20211129_DDA</strain>
        <tissue evidence="2">Liver</tissue>
    </source>
</reference>
<dbReference type="PANTHER" id="PTHR11505">
    <property type="entry name" value="L1 TRANSPOSABLE ELEMENT-RELATED"/>
    <property type="match status" value="1"/>
</dbReference>
<name>A0AAV7M7Y5_PLEWA</name>
<evidence type="ECO:0000313" key="3">
    <source>
        <dbReference type="Proteomes" id="UP001066276"/>
    </source>
</evidence>
<evidence type="ECO:0008006" key="4">
    <source>
        <dbReference type="Google" id="ProtNLM"/>
    </source>
</evidence>
<dbReference type="InterPro" id="IPR004244">
    <property type="entry name" value="Transposase_22"/>
</dbReference>
<dbReference type="Gene3D" id="3.30.70.1820">
    <property type="entry name" value="L1 transposable element, RRM domain"/>
    <property type="match status" value="1"/>
</dbReference>
<sequence length="280" mass="32144">MTDSEQVTTMDCILQEITVASRRLEGMDTAIISLTLETKSMHSEIAGFQTRVTVLEHRMANMESHVHKALDKDQELLFLHSKLPDLEDRSRRDNIRIFRFPEHAEGTDTSSFLYSVLPKLTKIAFDPPLEFRRSHRLGPKRKDGTSKPRLIIACLLRHGQVCQLLSGAQAHGPFKTDGYEIRITADFSRETNERRKGFLALRPRMRQLEVKYGLFKPARLWVTKNGVFKDFCDPEDLQSFLDSLQPQSMDTATPDRPLRPSSNNRSTLPPTINQERARLI</sequence>
<feature type="compositionally biased region" description="Polar residues" evidence="1">
    <location>
        <begin position="260"/>
        <end position="274"/>
    </location>
</feature>
<comment type="caution">
    <text evidence="2">The sequence shown here is derived from an EMBL/GenBank/DDBJ whole genome shotgun (WGS) entry which is preliminary data.</text>
</comment>